<dbReference type="Pfam" id="PF20401">
    <property type="entry name" value="Rhomboid_2"/>
    <property type="match status" value="1"/>
</dbReference>
<dbReference type="InterPro" id="IPR046862">
    <property type="entry name" value="Rhomboid_2"/>
</dbReference>
<organism evidence="6 7">
    <name type="scientific">Nocardia panacis</name>
    <dbReference type="NCBI Taxonomy" id="2340916"/>
    <lineage>
        <taxon>Bacteria</taxon>
        <taxon>Bacillati</taxon>
        <taxon>Actinomycetota</taxon>
        <taxon>Actinomycetes</taxon>
        <taxon>Mycobacteriales</taxon>
        <taxon>Nocardiaceae</taxon>
        <taxon>Nocardia</taxon>
    </lineage>
</organism>
<keyword evidence="3 5" id="KW-1133">Transmembrane helix</keyword>
<dbReference type="AlphaFoldDB" id="A0A3A4KHE1"/>
<reference evidence="6 7" key="1">
    <citation type="submission" date="2018-09" db="EMBL/GenBank/DDBJ databases">
        <title>YIM PH21274 draft genome.</title>
        <authorList>
            <person name="Miao C."/>
        </authorList>
    </citation>
    <scope>NUCLEOTIDE SEQUENCE [LARGE SCALE GENOMIC DNA]</scope>
    <source>
        <strain evidence="6 7">YIM PH 21724</strain>
    </source>
</reference>
<feature type="transmembrane region" description="Helical" evidence="5">
    <location>
        <begin position="96"/>
        <end position="120"/>
    </location>
</feature>
<feature type="transmembrane region" description="Helical" evidence="5">
    <location>
        <begin position="57"/>
        <end position="84"/>
    </location>
</feature>
<dbReference type="OrthoDB" id="2242583at2"/>
<dbReference type="Gene3D" id="1.20.1540.10">
    <property type="entry name" value="Rhomboid-like"/>
    <property type="match status" value="1"/>
</dbReference>
<comment type="caution">
    <text evidence="6">The sequence shown here is derived from an EMBL/GenBank/DDBJ whole genome shotgun (WGS) entry which is preliminary data.</text>
</comment>
<dbReference type="InterPro" id="IPR035952">
    <property type="entry name" value="Rhomboid-like_sf"/>
</dbReference>
<accession>A0A3A4KHE1</accession>
<evidence type="ECO:0000313" key="6">
    <source>
        <dbReference type="EMBL" id="RJO73980.1"/>
    </source>
</evidence>
<evidence type="ECO:0000256" key="2">
    <source>
        <dbReference type="ARBA" id="ARBA00022692"/>
    </source>
</evidence>
<comment type="subcellular location">
    <subcellularLocation>
        <location evidence="1">Membrane</location>
        <topology evidence="1">Multi-pass membrane protein</topology>
    </subcellularLocation>
</comment>
<evidence type="ECO:0000256" key="3">
    <source>
        <dbReference type="ARBA" id="ARBA00022989"/>
    </source>
</evidence>
<keyword evidence="2 5" id="KW-0812">Transmembrane</keyword>
<sequence>MARARRRVRVPVTLAYLGVLVLVAGVLSALSDTAQTGVILRTSTNLHNLMRGHVSTLFSSAFVIGDFWVALSVLPLLGCLLALAELRFGSGQLVRIFLAGHIGATLLVAIGLWVAVGVQWLPRSVGRAEDVGISYGAMALFGALVAVVPRAWRSLWVAVWSIVGVEGMVVGQTFTNVGHLVSLGIGVAAGFALLRTRQVSERGLTKSEWALLVGAAVLAGGLLLG</sequence>
<feature type="transmembrane region" description="Helical" evidence="5">
    <location>
        <begin position="177"/>
        <end position="195"/>
    </location>
</feature>
<evidence type="ECO:0000256" key="4">
    <source>
        <dbReference type="ARBA" id="ARBA00023136"/>
    </source>
</evidence>
<dbReference type="EMBL" id="QZFU01000022">
    <property type="protein sequence ID" value="RJO73980.1"/>
    <property type="molecule type" value="Genomic_DNA"/>
</dbReference>
<evidence type="ECO:0000313" key="7">
    <source>
        <dbReference type="Proteomes" id="UP000266677"/>
    </source>
</evidence>
<dbReference type="GO" id="GO:0016020">
    <property type="term" value="C:membrane"/>
    <property type="evidence" value="ECO:0007669"/>
    <property type="project" value="UniProtKB-SubCell"/>
</dbReference>
<evidence type="ECO:0000256" key="5">
    <source>
        <dbReference type="SAM" id="Phobius"/>
    </source>
</evidence>
<keyword evidence="4 5" id="KW-0472">Membrane</keyword>
<dbReference type="SUPFAM" id="SSF144091">
    <property type="entry name" value="Rhomboid-like"/>
    <property type="match status" value="1"/>
</dbReference>
<feature type="transmembrane region" description="Helical" evidence="5">
    <location>
        <begin position="132"/>
        <end position="148"/>
    </location>
</feature>
<feature type="transmembrane region" description="Helical" evidence="5">
    <location>
        <begin position="207"/>
        <end position="224"/>
    </location>
</feature>
<evidence type="ECO:0000256" key="1">
    <source>
        <dbReference type="ARBA" id="ARBA00004141"/>
    </source>
</evidence>
<gene>
    <name evidence="6" type="ORF">D5S18_18820</name>
</gene>
<evidence type="ECO:0008006" key="8">
    <source>
        <dbReference type="Google" id="ProtNLM"/>
    </source>
</evidence>
<name>A0A3A4KHE1_9NOCA</name>
<dbReference type="Proteomes" id="UP000266677">
    <property type="component" value="Unassembled WGS sequence"/>
</dbReference>
<proteinExistence type="predicted"/>
<feature type="transmembrane region" description="Helical" evidence="5">
    <location>
        <begin position="155"/>
        <end position="171"/>
    </location>
</feature>
<protein>
    <recommendedName>
        <fullName evidence="8">Rhomboid family intramembrane serine protease</fullName>
    </recommendedName>
</protein>
<keyword evidence="7" id="KW-1185">Reference proteome</keyword>